<name>A0AAV0AFV9_PHAPC</name>
<evidence type="ECO:0000256" key="2">
    <source>
        <dbReference type="ARBA" id="ARBA00009557"/>
    </source>
</evidence>
<comment type="similarity">
    <text evidence="2">Belongs to the actin-binding proteins ADF family. Twinfilin subfamily.</text>
</comment>
<dbReference type="CDD" id="cd11285">
    <property type="entry name" value="ADF_Twf-N_like"/>
    <property type="match status" value="1"/>
</dbReference>
<feature type="domain" description="ADF-H" evidence="8">
    <location>
        <begin position="203"/>
        <end position="339"/>
    </location>
</feature>
<dbReference type="GO" id="GO:0051015">
    <property type="term" value="F:actin filament binding"/>
    <property type="evidence" value="ECO:0007669"/>
    <property type="project" value="TreeGrafter"/>
</dbReference>
<evidence type="ECO:0000256" key="3">
    <source>
        <dbReference type="ARBA" id="ARBA00022490"/>
    </source>
</evidence>
<dbReference type="InterPro" id="IPR002108">
    <property type="entry name" value="ADF-H"/>
</dbReference>
<evidence type="ECO:0000256" key="1">
    <source>
        <dbReference type="ARBA" id="ARBA00004245"/>
    </source>
</evidence>
<sequence>MSAQSGITVSQELSELFSEANSPVGNVRLISVRIENESLRLVSTRSPIVGRTEVEDFDLIDSDIIGSDQEEPRPIFLLYRLGDRADGKWILISYVPDHARVREKMIYASTRATLTRQLGDSNFGKTYFATSKDELTPAGYQIHKRSQESASTMTIGERQLEEIRRLEIMDSISTGTQIRSSNLWGQRNDSEPSKVFNGLGGSNANLGLNWSENAYDSLRSWSQGDSPNAWVQFIIDLSSETIELKSEGSLSKLSFPTDIPSYTFYSLKDEHGGEDYGKTRYVFIYACPSESPVKSRLIYSSSSSSVSSKVNELGIRIDKKIETSDPEEIDKDYIISELLSTTVSDPNNSTNNVSLSFDSSKALDPIKSDVKFSKPARPGRRKLN</sequence>
<dbReference type="PANTHER" id="PTHR13759">
    <property type="entry name" value="TWINFILIN"/>
    <property type="match status" value="1"/>
</dbReference>
<evidence type="ECO:0000256" key="5">
    <source>
        <dbReference type="ARBA" id="ARBA00023203"/>
    </source>
</evidence>
<dbReference type="AlphaFoldDB" id="A0AAV0AFV9"/>
<dbReference type="GO" id="GO:0051016">
    <property type="term" value="P:barbed-end actin filament capping"/>
    <property type="evidence" value="ECO:0007669"/>
    <property type="project" value="TreeGrafter"/>
</dbReference>
<dbReference type="GO" id="GO:0003785">
    <property type="term" value="F:actin monomer binding"/>
    <property type="evidence" value="ECO:0007669"/>
    <property type="project" value="TreeGrafter"/>
</dbReference>
<dbReference type="EMBL" id="CALTRL010000015">
    <property type="protein sequence ID" value="CAH7665983.1"/>
    <property type="molecule type" value="Genomic_DNA"/>
</dbReference>
<dbReference type="Gene3D" id="3.40.20.10">
    <property type="entry name" value="Severin"/>
    <property type="match status" value="2"/>
</dbReference>
<evidence type="ECO:0000313" key="10">
    <source>
        <dbReference type="Proteomes" id="UP001153365"/>
    </source>
</evidence>
<keyword evidence="4" id="KW-0677">Repeat</keyword>
<feature type="domain" description="ADF-H" evidence="8">
    <location>
        <begin position="6"/>
        <end position="145"/>
    </location>
</feature>
<evidence type="ECO:0000259" key="8">
    <source>
        <dbReference type="PROSITE" id="PS51263"/>
    </source>
</evidence>
<protein>
    <recommendedName>
        <fullName evidence="8">ADF-H domain-containing protein</fullName>
    </recommendedName>
</protein>
<proteinExistence type="inferred from homology"/>
<evidence type="ECO:0000256" key="4">
    <source>
        <dbReference type="ARBA" id="ARBA00022737"/>
    </source>
</evidence>
<dbReference type="FunFam" id="3.40.20.10:FF:000042">
    <property type="entry name" value="Actin depolymerizing protein"/>
    <property type="match status" value="1"/>
</dbReference>
<dbReference type="GO" id="GO:0005737">
    <property type="term" value="C:cytoplasm"/>
    <property type="evidence" value="ECO:0007669"/>
    <property type="project" value="TreeGrafter"/>
</dbReference>
<dbReference type="Pfam" id="PF00241">
    <property type="entry name" value="Cofilin_ADF"/>
    <property type="match status" value="2"/>
</dbReference>
<keyword evidence="5" id="KW-0009">Actin-binding</keyword>
<dbReference type="PROSITE" id="PS51263">
    <property type="entry name" value="ADF_H"/>
    <property type="match status" value="2"/>
</dbReference>
<dbReference type="SUPFAM" id="SSF55753">
    <property type="entry name" value="Actin depolymerizing proteins"/>
    <property type="match status" value="2"/>
</dbReference>
<comment type="subunit">
    <text evidence="7">Interacts with G-actin; ADP-actin form.</text>
</comment>
<keyword evidence="6" id="KW-0206">Cytoskeleton</keyword>
<comment type="caution">
    <text evidence="9">The sequence shown here is derived from an EMBL/GenBank/DDBJ whole genome shotgun (WGS) entry which is preliminary data.</text>
</comment>
<comment type="subcellular location">
    <subcellularLocation>
        <location evidence="1">Cytoplasm</location>
        <location evidence="1">Cytoskeleton</location>
    </subcellularLocation>
</comment>
<evidence type="ECO:0000256" key="7">
    <source>
        <dbReference type="ARBA" id="ARBA00038532"/>
    </source>
</evidence>
<keyword evidence="3" id="KW-0963">Cytoplasm</keyword>
<dbReference type="InterPro" id="IPR029006">
    <property type="entry name" value="ADF-H/Gelsolin-like_dom_sf"/>
</dbReference>
<keyword evidence="10" id="KW-1185">Reference proteome</keyword>
<evidence type="ECO:0000256" key="6">
    <source>
        <dbReference type="ARBA" id="ARBA00023212"/>
    </source>
</evidence>
<accession>A0AAV0AFV9</accession>
<dbReference type="GO" id="GO:0005884">
    <property type="term" value="C:actin filament"/>
    <property type="evidence" value="ECO:0007669"/>
    <property type="project" value="TreeGrafter"/>
</dbReference>
<dbReference type="GO" id="GO:0030042">
    <property type="term" value="P:actin filament depolymerization"/>
    <property type="evidence" value="ECO:0007669"/>
    <property type="project" value="TreeGrafter"/>
</dbReference>
<evidence type="ECO:0000313" key="9">
    <source>
        <dbReference type="EMBL" id="CAH7665983.1"/>
    </source>
</evidence>
<dbReference type="SMART" id="SM00102">
    <property type="entry name" value="ADF"/>
    <property type="match status" value="2"/>
</dbReference>
<dbReference type="InterPro" id="IPR028458">
    <property type="entry name" value="Twinfilin"/>
</dbReference>
<dbReference type="PANTHER" id="PTHR13759:SF1">
    <property type="entry name" value="TWINFILIN"/>
    <property type="match status" value="1"/>
</dbReference>
<organism evidence="9 10">
    <name type="scientific">Phakopsora pachyrhizi</name>
    <name type="common">Asian soybean rust disease fungus</name>
    <dbReference type="NCBI Taxonomy" id="170000"/>
    <lineage>
        <taxon>Eukaryota</taxon>
        <taxon>Fungi</taxon>
        <taxon>Dikarya</taxon>
        <taxon>Basidiomycota</taxon>
        <taxon>Pucciniomycotina</taxon>
        <taxon>Pucciniomycetes</taxon>
        <taxon>Pucciniales</taxon>
        <taxon>Phakopsoraceae</taxon>
        <taxon>Phakopsora</taxon>
    </lineage>
</organism>
<gene>
    <name evidence="9" type="ORF">PPACK8108_LOCUS282</name>
</gene>
<dbReference type="Proteomes" id="UP001153365">
    <property type="component" value="Unassembled WGS sequence"/>
</dbReference>
<reference evidence="9" key="1">
    <citation type="submission" date="2022-06" db="EMBL/GenBank/DDBJ databases">
        <authorList>
            <consortium name="SYNGENTA / RWTH Aachen University"/>
        </authorList>
    </citation>
    <scope>NUCLEOTIDE SEQUENCE</scope>
</reference>